<accession>A0A1E7ZCR2</accession>
<dbReference type="PANTHER" id="PTHR34473:SF2">
    <property type="entry name" value="UPF0699 TRANSMEMBRANE PROTEIN YDBT"/>
    <property type="match status" value="1"/>
</dbReference>
<protein>
    <recommendedName>
        <fullName evidence="2">YdbS-like PH domain-containing protein</fullName>
    </recommendedName>
</protein>
<organism evidence="3 4">
    <name type="scientific">Alteromonas confluentis</name>
    <dbReference type="NCBI Taxonomy" id="1656094"/>
    <lineage>
        <taxon>Bacteria</taxon>
        <taxon>Pseudomonadati</taxon>
        <taxon>Pseudomonadota</taxon>
        <taxon>Gammaproteobacteria</taxon>
        <taxon>Alteromonadales</taxon>
        <taxon>Alteromonadaceae</taxon>
        <taxon>Alteromonas/Salinimonas group</taxon>
        <taxon>Alteromonas</taxon>
    </lineage>
</organism>
<reference evidence="3 4" key="1">
    <citation type="submission" date="2016-08" db="EMBL/GenBank/DDBJ databases">
        <authorList>
            <person name="Seilhamer J.J."/>
        </authorList>
    </citation>
    <scope>NUCLEOTIDE SEQUENCE [LARGE SCALE GENOMIC DNA]</scope>
    <source>
        <strain evidence="3 4">KCTC 42603</strain>
    </source>
</reference>
<dbReference type="Pfam" id="PF03703">
    <property type="entry name" value="bPH_2"/>
    <property type="match status" value="2"/>
</dbReference>
<keyword evidence="4" id="KW-1185">Reference proteome</keyword>
<dbReference type="PANTHER" id="PTHR34473">
    <property type="entry name" value="UPF0699 TRANSMEMBRANE PROTEIN YDBS"/>
    <property type="match status" value="1"/>
</dbReference>
<feature type="transmembrane region" description="Helical" evidence="1">
    <location>
        <begin position="212"/>
        <end position="231"/>
    </location>
</feature>
<evidence type="ECO:0000259" key="2">
    <source>
        <dbReference type="Pfam" id="PF03703"/>
    </source>
</evidence>
<feature type="domain" description="YdbS-like PH" evidence="2">
    <location>
        <begin position="78"/>
        <end position="156"/>
    </location>
</feature>
<comment type="caution">
    <text evidence="3">The sequence shown here is derived from an EMBL/GenBank/DDBJ whole genome shotgun (WGS) entry which is preliminary data.</text>
</comment>
<evidence type="ECO:0000313" key="3">
    <source>
        <dbReference type="EMBL" id="OFC71234.1"/>
    </source>
</evidence>
<dbReference type="PIRSF" id="PIRSF026631">
    <property type="entry name" value="UCP026631"/>
    <property type="match status" value="1"/>
</dbReference>
<feature type="transmembrane region" description="Helical" evidence="1">
    <location>
        <begin position="392"/>
        <end position="410"/>
    </location>
</feature>
<sequence>MDAELTSLATGKSWRRLAPVAIIYFIASNIVQFVRQFIVLISVAAYSANQFDIVDSPYFVPGAVLVAIIIVVSGVVNYWFYQYRILDQHIEIRSGMLKRRNLNLPFWRIQNVKIEQPFYYRLTNYTVVILDTAGSGKEEAKIVAVDRNDAKILRQEILASATVNKADSGSEPLTEATGPAPTIDAIQSDDERVINRRSLFDLVLHGLTNNRVWIFLGAAAPFYQDISGFIFDWVDSLGLSVDALFADQQVAWWQMGLYVISTMMVVLGLMALISVGGSVMVYYNYTLTRTADRYIRRSGLFSLQEVSMRETRVQMISVKQDWLDYLLKRANFFFEQNKTGANPEQELHATNKLVVPSVTTPEAQALADDAMPDNCLYDAPYQPISKRFIGRWIALTAVPLFLFLTALSLANNDLKLFFIAIPVLAIHCLLIYLRWRAWGIWQDDTHCYVRKGIIGIDRYCFALHKVQQVGVSQSVLMQRRGLANIRYVLASGDVVVPYLQYGFCVDVADKALWEVETKRQSWM</sequence>
<dbReference type="OrthoDB" id="155986at2"/>
<dbReference type="InterPro" id="IPR014529">
    <property type="entry name" value="UCP026631"/>
</dbReference>
<feature type="transmembrane region" description="Helical" evidence="1">
    <location>
        <begin position="416"/>
        <end position="433"/>
    </location>
</feature>
<evidence type="ECO:0000256" key="1">
    <source>
        <dbReference type="SAM" id="Phobius"/>
    </source>
</evidence>
<feature type="transmembrane region" description="Helical" evidence="1">
    <location>
        <begin position="58"/>
        <end position="80"/>
    </location>
</feature>
<dbReference type="STRING" id="1656094.BFC18_08730"/>
<dbReference type="RefSeq" id="WP_070124846.1">
    <property type="nucleotide sequence ID" value="NZ_MDHN01000015.1"/>
</dbReference>
<keyword evidence="1" id="KW-1133">Transmembrane helix</keyword>
<name>A0A1E7ZCR2_9ALTE</name>
<keyword evidence="1" id="KW-0812">Transmembrane</keyword>
<dbReference type="EMBL" id="MDHN01000015">
    <property type="protein sequence ID" value="OFC71234.1"/>
    <property type="molecule type" value="Genomic_DNA"/>
</dbReference>
<proteinExistence type="predicted"/>
<feature type="domain" description="YdbS-like PH" evidence="2">
    <location>
        <begin position="435"/>
        <end position="499"/>
    </location>
</feature>
<dbReference type="InterPro" id="IPR005182">
    <property type="entry name" value="YdbS-like_PH"/>
</dbReference>
<dbReference type="Proteomes" id="UP000175691">
    <property type="component" value="Unassembled WGS sequence"/>
</dbReference>
<feature type="transmembrane region" description="Helical" evidence="1">
    <location>
        <begin position="251"/>
        <end position="283"/>
    </location>
</feature>
<feature type="transmembrane region" description="Helical" evidence="1">
    <location>
        <begin position="21"/>
        <end position="46"/>
    </location>
</feature>
<evidence type="ECO:0000313" key="4">
    <source>
        <dbReference type="Proteomes" id="UP000175691"/>
    </source>
</evidence>
<dbReference type="AlphaFoldDB" id="A0A1E7ZCR2"/>
<keyword evidence="1" id="KW-0472">Membrane</keyword>
<gene>
    <name evidence="3" type="ORF">BFC18_08730</name>
</gene>